<feature type="region of interest" description="Disordered" evidence="1">
    <location>
        <begin position="347"/>
        <end position="483"/>
    </location>
</feature>
<dbReference type="GO" id="GO:0030619">
    <property type="term" value="F:U1 snRNA binding"/>
    <property type="evidence" value="ECO:0007669"/>
    <property type="project" value="TreeGrafter"/>
</dbReference>
<gene>
    <name evidence="2" type="ORF">LSALG_LOCUS9958</name>
</gene>
<dbReference type="Proteomes" id="UP001177003">
    <property type="component" value="Chromosome 1"/>
</dbReference>
<dbReference type="PANTHER" id="PTHR15197:SF4">
    <property type="entry name" value="COILIN"/>
    <property type="match status" value="1"/>
</dbReference>
<dbReference type="GO" id="GO:0015030">
    <property type="term" value="C:Cajal body"/>
    <property type="evidence" value="ECO:0007669"/>
    <property type="project" value="TreeGrafter"/>
</dbReference>
<reference evidence="2" key="1">
    <citation type="submission" date="2023-04" db="EMBL/GenBank/DDBJ databases">
        <authorList>
            <person name="Vijverberg K."/>
            <person name="Xiong W."/>
            <person name="Schranz E."/>
        </authorList>
    </citation>
    <scope>NUCLEOTIDE SEQUENCE</scope>
</reference>
<keyword evidence="3" id="KW-1185">Reference proteome</keyword>
<dbReference type="GO" id="GO:0030620">
    <property type="term" value="F:U2 snRNA binding"/>
    <property type="evidence" value="ECO:0007669"/>
    <property type="project" value="TreeGrafter"/>
</dbReference>
<accession>A0AA35V2F0</accession>
<feature type="compositionally biased region" description="Basic and acidic residues" evidence="1">
    <location>
        <begin position="439"/>
        <end position="471"/>
    </location>
</feature>
<feature type="compositionally biased region" description="Basic residues" evidence="1">
    <location>
        <begin position="385"/>
        <end position="398"/>
    </location>
</feature>
<evidence type="ECO:0000256" key="1">
    <source>
        <dbReference type="SAM" id="MobiDB-lite"/>
    </source>
</evidence>
<feature type="compositionally biased region" description="Basic residues" evidence="1">
    <location>
        <begin position="429"/>
        <end position="438"/>
    </location>
</feature>
<organism evidence="2 3">
    <name type="scientific">Lactuca saligna</name>
    <name type="common">Willowleaf lettuce</name>
    <dbReference type="NCBI Taxonomy" id="75948"/>
    <lineage>
        <taxon>Eukaryota</taxon>
        <taxon>Viridiplantae</taxon>
        <taxon>Streptophyta</taxon>
        <taxon>Embryophyta</taxon>
        <taxon>Tracheophyta</taxon>
        <taxon>Spermatophyta</taxon>
        <taxon>Magnoliopsida</taxon>
        <taxon>eudicotyledons</taxon>
        <taxon>Gunneridae</taxon>
        <taxon>Pentapetalae</taxon>
        <taxon>asterids</taxon>
        <taxon>campanulids</taxon>
        <taxon>Asterales</taxon>
        <taxon>Asteraceae</taxon>
        <taxon>Cichorioideae</taxon>
        <taxon>Cichorieae</taxon>
        <taxon>Lactucinae</taxon>
        <taxon>Lactuca</taxon>
    </lineage>
</organism>
<dbReference type="GO" id="GO:0000387">
    <property type="term" value="P:spliceosomal snRNP assembly"/>
    <property type="evidence" value="ECO:0007669"/>
    <property type="project" value="TreeGrafter"/>
</dbReference>
<dbReference type="PANTHER" id="PTHR15197">
    <property type="entry name" value="COILIN P80"/>
    <property type="match status" value="1"/>
</dbReference>
<dbReference type="EMBL" id="OX465077">
    <property type="protein sequence ID" value="CAI9269591.1"/>
    <property type="molecule type" value="Genomic_DNA"/>
</dbReference>
<name>A0AA35V2F0_LACSI</name>
<protein>
    <submittedName>
        <fullName evidence="2">Uncharacterized protein</fullName>
    </submittedName>
</protein>
<dbReference type="AlphaFoldDB" id="A0AA35V2F0"/>
<dbReference type="InterPro" id="IPR024822">
    <property type="entry name" value="Coilin"/>
</dbReference>
<feature type="compositionally biased region" description="Basic and acidic residues" evidence="1">
    <location>
        <begin position="356"/>
        <end position="372"/>
    </location>
</feature>
<sequence length="591" mass="66040">MIHLASPLVTSPPATSGLPHYKLTNDKLILITEWFHSQMGVRLLHRTDDYECDSSTTPVIASRLTSLAATLIGLSIQLDFSFQLEIDFVASPALHLFTKISLHLSTKIFTSKPLWWLWRNQNAGLNHCSRAILKLLINTSQVVSKGFCLNHFIERQVNQTIFSIYLTLKNSALNFFVVSNLSRPDLNLFDIEKSNLTKSFIEPTVEDLRLLTLTSLMILRPFVPDIKEKLGLYAPDLTRADPRTRAFISASLGRTRIFALPPSESTNSSSALVEYMSPKSNQEDEDLEMDDFVLPPSESTRILKDKEIICVKRKEMALVEAIQGADAGNLLDYPEVNRKEPVHNGMLLLENEEFDKETGGYKSESEDAKDEKLEDEPSPIQTTSKKIKASKTSRSSKTKRSEEYLEDNVQGIEQASTTPDGDKKGPSRSARRKKAKRQWNRELTKISQKRDTDTHLEGTNDHPKGREKSLTEEEEEKEEEEEEDNYAWCHACLSQLSSPFGRLVISSDGVWDALSTESALECSCGLAPESAATQIVKLNGCPLSPTASLIGGGSLAEREKCEHGASPWNSHFVPYQVVGGACVVNRHTNLD</sequence>
<feature type="compositionally biased region" description="Acidic residues" evidence="1">
    <location>
        <begin position="472"/>
        <end position="483"/>
    </location>
</feature>
<evidence type="ECO:0000313" key="3">
    <source>
        <dbReference type="Proteomes" id="UP001177003"/>
    </source>
</evidence>
<evidence type="ECO:0000313" key="2">
    <source>
        <dbReference type="EMBL" id="CAI9269591.1"/>
    </source>
</evidence>
<proteinExistence type="predicted"/>